<evidence type="ECO:0000256" key="9">
    <source>
        <dbReference type="SAM" id="MobiDB-lite"/>
    </source>
</evidence>
<keyword evidence="4" id="KW-0805">Transcription regulation</keyword>
<dbReference type="InterPro" id="IPR001789">
    <property type="entry name" value="Sig_transdc_resp-reg_receiver"/>
</dbReference>
<dbReference type="GO" id="GO:0009736">
    <property type="term" value="P:cytokinin-activated signaling pathway"/>
    <property type="evidence" value="ECO:0007669"/>
    <property type="project" value="InterPro"/>
</dbReference>
<keyword evidence="6" id="KW-0804">Transcription</keyword>
<feature type="compositionally biased region" description="Basic and acidic residues" evidence="9">
    <location>
        <begin position="171"/>
        <end position="194"/>
    </location>
</feature>
<dbReference type="SMART" id="SM00448">
    <property type="entry name" value="REC"/>
    <property type="match status" value="1"/>
</dbReference>
<comment type="similarity">
    <text evidence="2">Belongs to the ARR-like family.</text>
</comment>
<evidence type="ECO:0000256" key="3">
    <source>
        <dbReference type="ARBA" id="ARBA00023012"/>
    </source>
</evidence>
<dbReference type="InterPro" id="IPR045279">
    <property type="entry name" value="ARR-like"/>
</dbReference>
<dbReference type="Pfam" id="PF06203">
    <property type="entry name" value="CCT"/>
    <property type="match status" value="1"/>
</dbReference>
<evidence type="ECO:0000313" key="12">
    <source>
        <dbReference type="Proteomes" id="UP001159364"/>
    </source>
</evidence>
<dbReference type="InterPro" id="IPR011006">
    <property type="entry name" value="CheY-like_superfamily"/>
</dbReference>
<dbReference type="EMBL" id="JAIWQS010000226">
    <property type="protein sequence ID" value="KAJ8747186.1"/>
    <property type="molecule type" value="Genomic_DNA"/>
</dbReference>
<feature type="domain" description="Response regulatory" evidence="10">
    <location>
        <begin position="30"/>
        <end position="138"/>
    </location>
</feature>
<dbReference type="GO" id="GO:0048511">
    <property type="term" value="P:rhythmic process"/>
    <property type="evidence" value="ECO:0007669"/>
    <property type="project" value="UniProtKB-KW"/>
</dbReference>
<keyword evidence="12" id="KW-1185">Reference proteome</keyword>
<dbReference type="Gene3D" id="3.40.50.2300">
    <property type="match status" value="1"/>
</dbReference>
<feature type="compositionally biased region" description="Polar residues" evidence="9">
    <location>
        <begin position="394"/>
        <end position="409"/>
    </location>
</feature>
<evidence type="ECO:0000256" key="5">
    <source>
        <dbReference type="ARBA" id="ARBA00023108"/>
    </source>
</evidence>
<dbReference type="Pfam" id="PF00072">
    <property type="entry name" value="Response_reg"/>
    <property type="match status" value="1"/>
</dbReference>
<evidence type="ECO:0000256" key="2">
    <source>
        <dbReference type="ARBA" id="ARBA00010330"/>
    </source>
</evidence>
<evidence type="ECO:0000256" key="6">
    <source>
        <dbReference type="ARBA" id="ARBA00023163"/>
    </source>
</evidence>
<comment type="caution">
    <text evidence="8">Lacks conserved residue(s) required for the propagation of feature annotation.</text>
</comment>
<dbReference type="GO" id="GO:0005634">
    <property type="term" value="C:nucleus"/>
    <property type="evidence" value="ECO:0007669"/>
    <property type="project" value="UniProtKB-SubCell"/>
</dbReference>
<dbReference type="PANTHER" id="PTHR43874:SF146">
    <property type="entry name" value="TWO-COMPONENT RESPONSE REGULATOR-LIKE APRR9"/>
    <property type="match status" value="1"/>
</dbReference>
<dbReference type="InterPro" id="IPR010402">
    <property type="entry name" value="CCT_domain"/>
</dbReference>
<feature type="region of interest" description="Disordered" evidence="9">
    <location>
        <begin position="299"/>
        <end position="357"/>
    </location>
</feature>
<name>A0AAV8S4S0_9ROSI</name>
<dbReference type="SUPFAM" id="SSF52172">
    <property type="entry name" value="CheY-like"/>
    <property type="match status" value="1"/>
</dbReference>
<feature type="region of interest" description="Disordered" evidence="9">
    <location>
        <begin position="152"/>
        <end position="194"/>
    </location>
</feature>
<evidence type="ECO:0000256" key="4">
    <source>
        <dbReference type="ARBA" id="ARBA00023015"/>
    </source>
</evidence>
<keyword evidence="5" id="KW-0090">Biological rhythms</keyword>
<dbReference type="PROSITE" id="PS50110">
    <property type="entry name" value="RESPONSE_REGULATORY"/>
    <property type="match status" value="1"/>
</dbReference>
<comment type="caution">
    <text evidence="11">The sequence shown here is derived from an EMBL/GenBank/DDBJ whole genome shotgun (WGS) entry which is preliminary data.</text>
</comment>
<proteinExistence type="inferred from homology"/>
<feature type="compositionally biased region" description="Polar residues" evidence="9">
    <location>
        <begin position="152"/>
        <end position="169"/>
    </location>
</feature>
<sequence length="564" mass="63289">MGEVVVIDGKGMVAEEVVRWETFLPNTMLRVLLVEADDSTRQIIAVLLRKCGYKVAAVSDGLMAWEILKGRPNDLDLILTEVELPSSISGYALLTLVMEHDFCKKFPMVLKCMLKGAADFLIKPVRRNELRNLWQHVWRRRTGLSKLKCKKGSNQSELASAETNDSTSLRLGKERGSTREPPQNERMRPEEDKNYVESRRCNNCELVEPSIGTVDLISKFGNYLMGICECSGVNVCTKKHEFTPQLEISLGKLYPIKDLPINDQKHALNHSNTSAFSWYNSKILQPLFPISTGNGFGFKKDESKSQELSSDQLSQNSSGISQQHGSTGSNSNQEIMNSPFSGSGKAEIYSGPQHGPSHVKGVKLDNLCIGYDHVFPSLHHTQLALSPTWTSKLSSDSAQSPFHTNTSIHSNHDVDDPKHHFRQSDDTINNSADLNISQQKMEPVQELKHGSPANFQNAASILFDGVANYDSKSTQEIFFHRNDANPTLAVADESARKSESLKDVPLFIQEGFRGMNPHCSSQREAALTKFRLKRKDRSYEKNRKRLAEQRPRVRGQFVTLRAKE</sequence>
<protein>
    <recommendedName>
        <fullName evidence="10">Response regulatory domain-containing protein</fullName>
    </recommendedName>
</protein>
<keyword evidence="3" id="KW-0902">Two-component regulatory system</keyword>
<evidence type="ECO:0000313" key="11">
    <source>
        <dbReference type="EMBL" id="KAJ8747186.1"/>
    </source>
</evidence>
<comment type="subcellular location">
    <subcellularLocation>
        <location evidence="1">Nucleus</location>
    </subcellularLocation>
</comment>
<gene>
    <name evidence="11" type="ORF">K2173_012410</name>
</gene>
<accession>A0AAV8S4S0</accession>
<feature type="compositionally biased region" description="Polar residues" evidence="9">
    <location>
        <begin position="306"/>
        <end position="341"/>
    </location>
</feature>
<dbReference type="AlphaFoldDB" id="A0AAV8S4S0"/>
<reference evidence="11 12" key="1">
    <citation type="submission" date="2021-09" db="EMBL/GenBank/DDBJ databases">
        <title>Genomic insights and catalytic innovation underlie evolution of tropane alkaloids biosynthesis.</title>
        <authorList>
            <person name="Wang Y.-J."/>
            <person name="Tian T."/>
            <person name="Huang J.-P."/>
            <person name="Huang S.-X."/>
        </authorList>
    </citation>
    <scope>NUCLEOTIDE SEQUENCE [LARGE SCALE GENOMIC DNA]</scope>
    <source>
        <strain evidence="11">KIB-2018</strain>
        <tissue evidence="11">Leaf</tissue>
    </source>
</reference>
<feature type="compositionally biased region" description="Basic and acidic residues" evidence="9">
    <location>
        <begin position="410"/>
        <end position="425"/>
    </location>
</feature>
<evidence type="ECO:0000256" key="1">
    <source>
        <dbReference type="ARBA" id="ARBA00004123"/>
    </source>
</evidence>
<evidence type="ECO:0000256" key="7">
    <source>
        <dbReference type="ARBA" id="ARBA00023242"/>
    </source>
</evidence>
<dbReference type="PANTHER" id="PTHR43874">
    <property type="entry name" value="TWO-COMPONENT RESPONSE REGULATOR"/>
    <property type="match status" value="1"/>
</dbReference>
<feature type="compositionally biased region" description="Basic and acidic residues" evidence="9">
    <location>
        <begin position="538"/>
        <end position="551"/>
    </location>
</feature>
<dbReference type="Proteomes" id="UP001159364">
    <property type="component" value="Unassembled WGS sequence"/>
</dbReference>
<feature type="region of interest" description="Disordered" evidence="9">
    <location>
        <begin position="538"/>
        <end position="564"/>
    </location>
</feature>
<evidence type="ECO:0000256" key="8">
    <source>
        <dbReference type="PROSITE-ProRule" id="PRU00169"/>
    </source>
</evidence>
<feature type="region of interest" description="Disordered" evidence="9">
    <location>
        <begin position="394"/>
        <end position="428"/>
    </location>
</feature>
<dbReference type="GO" id="GO:0000160">
    <property type="term" value="P:phosphorelay signal transduction system"/>
    <property type="evidence" value="ECO:0007669"/>
    <property type="project" value="UniProtKB-KW"/>
</dbReference>
<keyword evidence="7" id="KW-0539">Nucleus</keyword>
<organism evidence="11 12">
    <name type="scientific">Erythroxylum novogranatense</name>
    <dbReference type="NCBI Taxonomy" id="1862640"/>
    <lineage>
        <taxon>Eukaryota</taxon>
        <taxon>Viridiplantae</taxon>
        <taxon>Streptophyta</taxon>
        <taxon>Embryophyta</taxon>
        <taxon>Tracheophyta</taxon>
        <taxon>Spermatophyta</taxon>
        <taxon>Magnoliopsida</taxon>
        <taxon>eudicotyledons</taxon>
        <taxon>Gunneridae</taxon>
        <taxon>Pentapetalae</taxon>
        <taxon>rosids</taxon>
        <taxon>fabids</taxon>
        <taxon>Malpighiales</taxon>
        <taxon>Erythroxylaceae</taxon>
        <taxon>Erythroxylum</taxon>
    </lineage>
</organism>
<evidence type="ECO:0000259" key="10">
    <source>
        <dbReference type="PROSITE" id="PS50110"/>
    </source>
</evidence>